<name>A0ABR4CUP4_9HELO</name>
<evidence type="ECO:0000313" key="1">
    <source>
        <dbReference type="EMBL" id="KAL2073605.1"/>
    </source>
</evidence>
<sequence>MSSSSAQDHVLSLPELISAIILQLPIQNILINVSLVNHTWKAAVDSPPVQQALFLLPRISDQGIKPEFNPLLIEKFPSWFKTTQPKTKSRGKRGWEFNDLEWGSSVSKIAAYKRKDASWRRMLPVQPPATTFEVRRAEHWQAGSSYEVGEVTIPGGVRMGMLYDWAQKTVRTPISDFQVKWYMAHPDEDVEPGFGMMRDEVETEEVIEERKRGRGMPKVVMRTSYTMQCAVDMELDVGEEFVSDGFEELELVWGKKPISVNGLNTDDS</sequence>
<reference evidence="1 2" key="1">
    <citation type="journal article" date="2024" name="Commun. Biol.">
        <title>Comparative genomic analysis of thermophilic fungi reveals convergent evolutionary adaptations and gene losses.</title>
        <authorList>
            <person name="Steindorff A.S."/>
            <person name="Aguilar-Pontes M.V."/>
            <person name="Robinson A.J."/>
            <person name="Andreopoulos B."/>
            <person name="LaButti K."/>
            <person name="Kuo A."/>
            <person name="Mondo S."/>
            <person name="Riley R."/>
            <person name="Otillar R."/>
            <person name="Haridas S."/>
            <person name="Lipzen A."/>
            <person name="Grimwood J."/>
            <person name="Schmutz J."/>
            <person name="Clum A."/>
            <person name="Reid I.D."/>
            <person name="Moisan M.C."/>
            <person name="Butler G."/>
            <person name="Nguyen T.T.M."/>
            <person name="Dewar K."/>
            <person name="Conant G."/>
            <person name="Drula E."/>
            <person name="Henrissat B."/>
            <person name="Hansel C."/>
            <person name="Singer S."/>
            <person name="Hutchinson M.I."/>
            <person name="de Vries R.P."/>
            <person name="Natvig D.O."/>
            <person name="Powell A.J."/>
            <person name="Tsang A."/>
            <person name="Grigoriev I.V."/>
        </authorList>
    </citation>
    <scope>NUCLEOTIDE SEQUENCE [LARGE SCALE GENOMIC DNA]</scope>
    <source>
        <strain evidence="1 2">CBS 494.80</strain>
    </source>
</reference>
<accession>A0ABR4CUP4</accession>
<evidence type="ECO:0000313" key="2">
    <source>
        <dbReference type="Proteomes" id="UP001595075"/>
    </source>
</evidence>
<organism evidence="1 2">
    <name type="scientific">Oculimacula yallundae</name>
    <dbReference type="NCBI Taxonomy" id="86028"/>
    <lineage>
        <taxon>Eukaryota</taxon>
        <taxon>Fungi</taxon>
        <taxon>Dikarya</taxon>
        <taxon>Ascomycota</taxon>
        <taxon>Pezizomycotina</taxon>
        <taxon>Leotiomycetes</taxon>
        <taxon>Helotiales</taxon>
        <taxon>Ploettnerulaceae</taxon>
        <taxon>Oculimacula</taxon>
    </lineage>
</organism>
<gene>
    <name evidence="1" type="ORF">VTL71DRAFT_10931</name>
</gene>
<evidence type="ECO:0008006" key="3">
    <source>
        <dbReference type="Google" id="ProtNLM"/>
    </source>
</evidence>
<dbReference type="Proteomes" id="UP001595075">
    <property type="component" value="Unassembled WGS sequence"/>
</dbReference>
<dbReference type="EMBL" id="JAZHXI010000003">
    <property type="protein sequence ID" value="KAL2073605.1"/>
    <property type="molecule type" value="Genomic_DNA"/>
</dbReference>
<protein>
    <recommendedName>
        <fullName evidence="3">F-box domain-containing protein</fullName>
    </recommendedName>
</protein>
<comment type="caution">
    <text evidence="1">The sequence shown here is derived from an EMBL/GenBank/DDBJ whole genome shotgun (WGS) entry which is preliminary data.</text>
</comment>
<keyword evidence="2" id="KW-1185">Reference proteome</keyword>
<proteinExistence type="predicted"/>